<dbReference type="EMBL" id="JACMSC010000005">
    <property type="protein sequence ID" value="KAG6521234.1"/>
    <property type="molecule type" value="Genomic_DNA"/>
</dbReference>
<dbReference type="GO" id="GO:0070628">
    <property type="term" value="F:proteasome binding"/>
    <property type="evidence" value="ECO:0007669"/>
    <property type="project" value="InterPro"/>
</dbReference>
<dbReference type="AlphaFoldDB" id="A0A8J5H0P9"/>
<evidence type="ECO:0000313" key="3">
    <source>
        <dbReference type="Proteomes" id="UP000734854"/>
    </source>
</evidence>
<dbReference type="Proteomes" id="UP000734854">
    <property type="component" value="Unassembled WGS sequence"/>
</dbReference>
<accession>A0A8J5H0P9</accession>
<protein>
    <submittedName>
        <fullName evidence="1">Uncharacterized protein</fullName>
    </submittedName>
</protein>
<reference evidence="1 3" key="1">
    <citation type="submission" date="2020-08" db="EMBL/GenBank/DDBJ databases">
        <title>Plant Genome Project.</title>
        <authorList>
            <person name="Zhang R.-G."/>
        </authorList>
    </citation>
    <scope>NUCLEOTIDE SEQUENCE [LARGE SCALE GENOMIC DNA]</scope>
    <source>
        <tissue evidence="1">Rhizome</tissue>
    </source>
</reference>
<dbReference type="PANTHER" id="PTHR32170">
    <property type="entry name" value="PROTEASOME ACTIVATOR COMPLEX SUBUNIT 4"/>
    <property type="match status" value="1"/>
</dbReference>
<comment type="caution">
    <text evidence="1">The sequence shown here is derived from an EMBL/GenBank/DDBJ whole genome shotgun (WGS) entry which is preliminary data.</text>
</comment>
<dbReference type="EMBL" id="JACMSC010000006">
    <property type="protein sequence ID" value="KAG6518351.1"/>
    <property type="molecule type" value="Genomic_DNA"/>
</dbReference>
<sequence>MHLYNAWLPPAVAAETRRETESFAAVVRSVKETWRQDDPDSVFATLKWIAVIEVFVKAKSEVSPEDVRELLVFGLDLFHSSQNKLHVQVMMRMIILKFMILKGNAIQYVLV</sequence>
<proteinExistence type="predicted"/>
<dbReference type="GO" id="GO:0005829">
    <property type="term" value="C:cytosol"/>
    <property type="evidence" value="ECO:0007669"/>
    <property type="project" value="TreeGrafter"/>
</dbReference>
<evidence type="ECO:0000313" key="1">
    <source>
        <dbReference type="EMBL" id="KAG6518351.1"/>
    </source>
</evidence>
<dbReference type="GO" id="GO:0016504">
    <property type="term" value="F:peptidase activator activity"/>
    <property type="evidence" value="ECO:0007669"/>
    <property type="project" value="InterPro"/>
</dbReference>
<dbReference type="InterPro" id="IPR035309">
    <property type="entry name" value="PSME4"/>
</dbReference>
<dbReference type="GO" id="GO:0005634">
    <property type="term" value="C:nucleus"/>
    <property type="evidence" value="ECO:0007669"/>
    <property type="project" value="TreeGrafter"/>
</dbReference>
<evidence type="ECO:0000313" key="2">
    <source>
        <dbReference type="EMBL" id="KAG6521234.1"/>
    </source>
</evidence>
<organism evidence="1 3">
    <name type="scientific">Zingiber officinale</name>
    <name type="common">Ginger</name>
    <name type="synonym">Amomum zingiber</name>
    <dbReference type="NCBI Taxonomy" id="94328"/>
    <lineage>
        <taxon>Eukaryota</taxon>
        <taxon>Viridiplantae</taxon>
        <taxon>Streptophyta</taxon>
        <taxon>Embryophyta</taxon>
        <taxon>Tracheophyta</taxon>
        <taxon>Spermatophyta</taxon>
        <taxon>Magnoliopsida</taxon>
        <taxon>Liliopsida</taxon>
        <taxon>Zingiberales</taxon>
        <taxon>Zingiberaceae</taxon>
        <taxon>Zingiber</taxon>
    </lineage>
</organism>
<gene>
    <name evidence="2" type="ORF">ZIOFF_018300</name>
    <name evidence="1" type="ORF">ZIOFF_021755</name>
</gene>
<name>A0A8J5H0P9_ZINOF</name>
<dbReference type="PANTHER" id="PTHR32170:SF3">
    <property type="entry name" value="PROTEASOME ACTIVATOR COMPLEX SUBUNIT 4"/>
    <property type="match status" value="1"/>
</dbReference>
<dbReference type="GO" id="GO:0010499">
    <property type="term" value="P:proteasomal ubiquitin-independent protein catabolic process"/>
    <property type="evidence" value="ECO:0007669"/>
    <property type="project" value="TreeGrafter"/>
</dbReference>
<keyword evidence="3" id="KW-1185">Reference proteome</keyword>